<dbReference type="Proteomes" id="UP000306196">
    <property type="component" value="Unassembled WGS sequence"/>
</dbReference>
<evidence type="ECO:0000256" key="1">
    <source>
        <dbReference type="ARBA" id="ARBA00022741"/>
    </source>
</evidence>
<keyword evidence="2" id="KW-0342">GTP-binding</keyword>
<dbReference type="Gene3D" id="2.40.30.10">
    <property type="entry name" value="Translation factors"/>
    <property type="match status" value="1"/>
</dbReference>
<evidence type="ECO:0000313" key="3">
    <source>
        <dbReference type="EMBL" id="TLD72560.1"/>
    </source>
</evidence>
<evidence type="ECO:0000313" key="4">
    <source>
        <dbReference type="Proteomes" id="UP000306196"/>
    </source>
</evidence>
<proteinExistence type="predicted"/>
<keyword evidence="4" id="KW-1185">Reference proteome</keyword>
<accession>A0A5R8KJY3</accession>
<gene>
    <name evidence="3" type="ORF">FEM03_00345</name>
</gene>
<dbReference type="SUPFAM" id="SSF50465">
    <property type="entry name" value="EF-Tu/eEF-1alpha/eIF2-gamma C-terminal domain"/>
    <property type="match status" value="1"/>
</dbReference>
<dbReference type="RefSeq" id="WP_138084184.1">
    <property type="nucleotide sequence ID" value="NZ_VAUV01000001.1"/>
</dbReference>
<name>A0A5R8KJY3_9BACT</name>
<dbReference type="InterPro" id="IPR009001">
    <property type="entry name" value="Transl_elong_EF1A/Init_IF2_C"/>
</dbReference>
<reference evidence="3 4" key="1">
    <citation type="submission" date="2019-05" db="EMBL/GenBank/DDBJ databases">
        <title>Verrucobacter flavum gen. nov., sp. nov. a new member of the family Verrucomicrobiaceae.</title>
        <authorList>
            <person name="Szuroczki S."/>
            <person name="Abbaszade G."/>
            <person name="Szabo A."/>
            <person name="Felfoldi T."/>
            <person name="Schumann P."/>
            <person name="Boka K."/>
            <person name="Keki Z."/>
            <person name="Toumi M."/>
            <person name="Toth E."/>
        </authorList>
    </citation>
    <scope>NUCLEOTIDE SEQUENCE [LARGE SCALE GENOMIC DNA]</scope>
    <source>
        <strain evidence="3 4">MG-N-17</strain>
    </source>
</reference>
<protein>
    <submittedName>
        <fullName evidence="3">Uncharacterized protein</fullName>
    </submittedName>
</protein>
<keyword evidence="1" id="KW-0547">Nucleotide-binding</keyword>
<evidence type="ECO:0000256" key="2">
    <source>
        <dbReference type="ARBA" id="ARBA00023134"/>
    </source>
</evidence>
<dbReference type="GO" id="GO:0005525">
    <property type="term" value="F:GTP binding"/>
    <property type="evidence" value="ECO:0007669"/>
    <property type="project" value="UniProtKB-KW"/>
</dbReference>
<dbReference type="OrthoDB" id="8611167at2"/>
<comment type="caution">
    <text evidence="3">The sequence shown here is derived from an EMBL/GenBank/DDBJ whole genome shotgun (WGS) entry which is preliminary data.</text>
</comment>
<organism evidence="3 4">
    <name type="scientific">Phragmitibacter flavus</name>
    <dbReference type="NCBI Taxonomy" id="2576071"/>
    <lineage>
        <taxon>Bacteria</taxon>
        <taxon>Pseudomonadati</taxon>
        <taxon>Verrucomicrobiota</taxon>
        <taxon>Verrucomicrobiia</taxon>
        <taxon>Verrucomicrobiales</taxon>
        <taxon>Verrucomicrobiaceae</taxon>
        <taxon>Phragmitibacter</taxon>
    </lineage>
</organism>
<dbReference type="AlphaFoldDB" id="A0A5R8KJY3"/>
<dbReference type="EMBL" id="VAUV01000001">
    <property type="protein sequence ID" value="TLD72560.1"/>
    <property type="molecule type" value="Genomic_DNA"/>
</dbReference>
<sequence>MKPTIRTRIKMKAEEEGGRPGPFNEGYAPHFVVAGKTEWLGVRAVRCPEFVYPKEERVVDFELMYTPGLDYRDLTIGSHFAIHEGPKVVGNGVVIELFE</sequence>